<dbReference type="AlphaFoldDB" id="A0A0S4J6G0"/>
<dbReference type="InterPro" id="IPR003593">
    <property type="entry name" value="AAA+_ATPase"/>
</dbReference>
<keyword evidence="1" id="KW-0547">Nucleotide-binding</keyword>
<protein>
    <submittedName>
        <fullName evidence="4">ABC transporter, putative</fullName>
    </submittedName>
</protein>
<dbReference type="OMA" id="DWDVRHI"/>
<dbReference type="PROSITE" id="PS50893">
    <property type="entry name" value="ABC_TRANSPORTER_2"/>
    <property type="match status" value="2"/>
</dbReference>
<sequence>MSEQPPVILDHVDFRYVDTPGGVSDIHLTLQKGDRVLLIGHNGSGKSTLLSLVGGRRMAAKGTVTVLGSDAFQDTSLNATVSLIGIPWPPEAYFANTVDNVAAPAPFPERKADIARRLHLPIKAHVDKMSSGEKRRVQILHGMLRPAKVYLLDECSTDIDVAERATVLQLIKDECESLGACCIYATHILDGVKDWATHVALVADGKLISYHSTKDIDISLDSFAHTFMAKKSCQPFESYVTSALGEAPAAASTPPSAATAVSGIETAFLAAAEGCSYKTSEEAVPVVISCKQLNYRQLFANLTFSIQRGSRTLLLGCNGSGKSTLLNMMGGKQFFNNSSGALTIFDKVAYDDMTLNGKIAYCGDWWVKTPGGEMHVHQMLPKAATETGITKRGELLIKLLDIDVNWDVRYISAGEQKRVQLLLFMYEDKPLIILDEATADLDVDQRHELLKFLYLESALRGVTVVYTTHIFEGLRGWATDCIILDRTTKGVAKELHGSENISFDLITETLVNLKANEVFE</sequence>
<evidence type="ECO:0000256" key="1">
    <source>
        <dbReference type="ARBA" id="ARBA00022741"/>
    </source>
</evidence>
<evidence type="ECO:0000256" key="2">
    <source>
        <dbReference type="ARBA" id="ARBA00022840"/>
    </source>
</evidence>
<dbReference type="VEuPathDB" id="TriTrypDB:BSAL_90325"/>
<dbReference type="OrthoDB" id="6512918at2759"/>
<dbReference type="SMART" id="SM00382">
    <property type="entry name" value="AAA"/>
    <property type="match status" value="2"/>
</dbReference>
<evidence type="ECO:0000313" key="4">
    <source>
        <dbReference type="EMBL" id="CUG85649.1"/>
    </source>
</evidence>
<dbReference type="PANTHER" id="PTHR43158">
    <property type="entry name" value="SKFA PEPTIDE EXPORT ATP-BINDING PROTEIN SKFE"/>
    <property type="match status" value="1"/>
</dbReference>
<keyword evidence="2" id="KW-0067">ATP-binding</keyword>
<feature type="domain" description="ABC transporter" evidence="3">
    <location>
        <begin position="284"/>
        <end position="511"/>
    </location>
</feature>
<keyword evidence="5" id="KW-1185">Reference proteome</keyword>
<dbReference type="PANTHER" id="PTHR43158:SF2">
    <property type="entry name" value="SKFA PEPTIDE EXPORT ATP-BINDING PROTEIN SKFE"/>
    <property type="match status" value="1"/>
</dbReference>
<name>A0A0S4J6G0_BODSA</name>
<dbReference type="InterPro" id="IPR027417">
    <property type="entry name" value="P-loop_NTPase"/>
</dbReference>
<accession>A0A0S4J6G0</accession>
<evidence type="ECO:0000313" key="5">
    <source>
        <dbReference type="Proteomes" id="UP000051952"/>
    </source>
</evidence>
<evidence type="ECO:0000259" key="3">
    <source>
        <dbReference type="PROSITE" id="PS50893"/>
    </source>
</evidence>
<reference evidence="5" key="1">
    <citation type="submission" date="2015-09" db="EMBL/GenBank/DDBJ databases">
        <authorList>
            <consortium name="Pathogen Informatics"/>
        </authorList>
    </citation>
    <scope>NUCLEOTIDE SEQUENCE [LARGE SCALE GENOMIC DNA]</scope>
    <source>
        <strain evidence="5">Lake Konstanz</strain>
    </source>
</reference>
<dbReference type="Pfam" id="PF00005">
    <property type="entry name" value="ABC_tran"/>
    <property type="match status" value="2"/>
</dbReference>
<dbReference type="InterPro" id="IPR017871">
    <property type="entry name" value="ABC_transporter-like_CS"/>
</dbReference>
<organism evidence="4 5">
    <name type="scientific">Bodo saltans</name>
    <name type="common">Flagellated protozoan</name>
    <dbReference type="NCBI Taxonomy" id="75058"/>
    <lineage>
        <taxon>Eukaryota</taxon>
        <taxon>Discoba</taxon>
        <taxon>Euglenozoa</taxon>
        <taxon>Kinetoplastea</taxon>
        <taxon>Metakinetoplastina</taxon>
        <taxon>Eubodonida</taxon>
        <taxon>Bodonidae</taxon>
        <taxon>Bodo</taxon>
    </lineage>
</organism>
<proteinExistence type="predicted"/>
<dbReference type="EMBL" id="CYKH01001179">
    <property type="protein sequence ID" value="CUG85649.1"/>
    <property type="molecule type" value="Genomic_DNA"/>
</dbReference>
<feature type="domain" description="ABC transporter" evidence="3">
    <location>
        <begin position="7"/>
        <end position="229"/>
    </location>
</feature>
<dbReference type="SUPFAM" id="SSF52540">
    <property type="entry name" value="P-loop containing nucleoside triphosphate hydrolases"/>
    <property type="match status" value="2"/>
</dbReference>
<dbReference type="GO" id="GO:0016887">
    <property type="term" value="F:ATP hydrolysis activity"/>
    <property type="evidence" value="ECO:0007669"/>
    <property type="project" value="InterPro"/>
</dbReference>
<dbReference type="PROSITE" id="PS00211">
    <property type="entry name" value="ABC_TRANSPORTER_1"/>
    <property type="match status" value="1"/>
</dbReference>
<dbReference type="Proteomes" id="UP000051952">
    <property type="component" value="Unassembled WGS sequence"/>
</dbReference>
<dbReference type="InterPro" id="IPR003439">
    <property type="entry name" value="ABC_transporter-like_ATP-bd"/>
</dbReference>
<dbReference type="Gene3D" id="3.40.50.300">
    <property type="entry name" value="P-loop containing nucleotide triphosphate hydrolases"/>
    <property type="match status" value="2"/>
</dbReference>
<dbReference type="GO" id="GO:0005524">
    <property type="term" value="F:ATP binding"/>
    <property type="evidence" value="ECO:0007669"/>
    <property type="project" value="UniProtKB-KW"/>
</dbReference>
<gene>
    <name evidence="4" type="ORF">BSAL_90325</name>
</gene>